<evidence type="ECO:0000256" key="1">
    <source>
        <dbReference type="ARBA" id="ARBA00005168"/>
    </source>
</evidence>
<dbReference type="EC" id="1.3.3.3" evidence="4"/>
<dbReference type="InterPro" id="IPR001260">
    <property type="entry name" value="Coprogen_oxidase_aer"/>
</dbReference>
<dbReference type="VEuPathDB" id="FungiDB:ASPZODRAFT_154133"/>
<dbReference type="PRINTS" id="PR00073">
    <property type="entry name" value="COPRGNOXDASE"/>
</dbReference>
<dbReference type="UniPathway" id="UPA00251">
    <property type="reaction ID" value="UER00322"/>
</dbReference>
<keyword evidence="5" id="KW-0560">Oxidoreductase</keyword>
<dbReference type="STRING" id="1073090.A0A1L9SAK2"/>
<gene>
    <name evidence="8" type="ORF">ASPZODRAFT_154133</name>
</gene>
<dbReference type="Pfam" id="PF01218">
    <property type="entry name" value="Coprogen_oxidas"/>
    <property type="match status" value="1"/>
</dbReference>
<dbReference type="NCBIfam" id="NF003727">
    <property type="entry name" value="PRK05330.1"/>
    <property type="match status" value="1"/>
</dbReference>
<dbReference type="PANTHER" id="PTHR10755">
    <property type="entry name" value="COPROPORPHYRINOGEN III OXIDASE, MITOCHONDRIAL"/>
    <property type="match status" value="1"/>
</dbReference>
<feature type="region of interest" description="Disordered" evidence="7">
    <location>
        <begin position="398"/>
        <end position="419"/>
    </location>
</feature>
<dbReference type="AlphaFoldDB" id="A0A1L9SAK2"/>
<dbReference type="Proteomes" id="UP000184188">
    <property type="component" value="Unassembled WGS sequence"/>
</dbReference>
<evidence type="ECO:0000256" key="2">
    <source>
        <dbReference type="ARBA" id="ARBA00010644"/>
    </source>
</evidence>
<evidence type="ECO:0000256" key="6">
    <source>
        <dbReference type="ARBA" id="ARBA00023244"/>
    </source>
</evidence>
<organism evidence="8 9">
    <name type="scientific">Penicilliopsis zonata CBS 506.65</name>
    <dbReference type="NCBI Taxonomy" id="1073090"/>
    <lineage>
        <taxon>Eukaryota</taxon>
        <taxon>Fungi</taxon>
        <taxon>Dikarya</taxon>
        <taxon>Ascomycota</taxon>
        <taxon>Pezizomycotina</taxon>
        <taxon>Eurotiomycetes</taxon>
        <taxon>Eurotiomycetidae</taxon>
        <taxon>Eurotiales</taxon>
        <taxon>Aspergillaceae</taxon>
        <taxon>Penicilliopsis</taxon>
    </lineage>
</organism>
<comment type="subunit">
    <text evidence="3">Homodimer.</text>
</comment>
<dbReference type="GO" id="GO:0004109">
    <property type="term" value="F:coproporphyrinogen oxidase activity"/>
    <property type="evidence" value="ECO:0007669"/>
    <property type="project" value="UniProtKB-EC"/>
</dbReference>
<feature type="compositionally biased region" description="Acidic residues" evidence="7">
    <location>
        <begin position="404"/>
        <end position="413"/>
    </location>
</feature>
<dbReference type="RefSeq" id="XP_022578688.1">
    <property type="nucleotide sequence ID" value="XM_022726059.1"/>
</dbReference>
<evidence type="ECO:0000313" key="9">
    <source>
        <dbReference type="Proteomes" id="UP000184188"/>
    </source>
</evidence>
<dbReference type="SUPFAM" id="SSF102886">
    <property type="entry name" value="Coproporphyrinogen III oxidase"/>
    <property type="match status" value="1"/>
</dbReference>
<protein>
    <recommendedName>
        <fullName evidence="4">coproporphyrinogen oxidase</fullName>
        <ecNumber evidence="4">1.3.3.3</ecNumber>
    </recommendedName>
</protein>
<comment type="pathway">
    <text evidence="1">Porphyrin-containing compound metabolism; protoporphyrin-IX biosynthesis; protoporphyrinogen-IX from coproporphyrinogen-III (O2 route): step 1/1.</text>
</comment>
<dbReference type="PROSITE" id="PS01021">
    <property type="entry name" value="COPROGEN_OXIDASE"/>
    <property type="match status" value="1"/>
</dbReference>
<evidence type="ECO:0000256" key="3">
    <source>
        <dbReference type="ARBA" id="ARBA00011738"/>
    </source>
</evidence>
<keyword evidence="9" id="KW-1185">Reference proteome</keyword>
<comment type="similarity">
    <text evidence="2">Belongs to the aerobic coproporphyrinogen-III oxidase family.</text>
</comment>
<dbReference type="GeneID" id="34612523"/>
<proteinExistence type="inferred from homology"/>
<dbReference type="GO" id="GO:0006782">
    <property type="term" value="P:protoporphyrinogen IX biosynthetic process"/>
    <property type="evidence" value="ECO:0007669"/>
    <property type="project" value="UniProtKB-UniPathway"/>
</dbReference>
<dbReference type="EMBL" id="KV878349">
    <property type="protein sequence ID" value="OJJ44178.1"/>
    <property type="molecule type" value="Genomic_DNA"/>
</dbReference>
<dbReference type="OrthoDB" id="15318at2759"/>
<evidence type="ECO:0000256" key="7">
    <source>
        <dbReference type="SAM" id="MobiDB-lite"/>
    </source>
</evidence>
<dbReference type="GO" id="GO:0005737">
    <property type="term" value="C:cytoplasm"/>
    <property type="evidence" value="ECO:0007669"/>
    <property type="project" value="TreeGrafter"/>
</dbReference>
<name>A0A1L9SAK2_9EURO</name>
<keyword evidence="6" id="KW-0627">Porphyrin biosynthesis</keyword>
<sequence length="432" mass="49496">MPLRRSLRQLPSRRCLTPTRKFGIQFRRFSAEQKPRETQQFTVWRPYLRLAVGIPFIGALIYSMMTGEVTELDAPSIVELDETLKRQSTINESSPMRLRMEKLIKEHQKKIVDELSRIDGKEFHADTWTRPNGGGGISCVLQDGNVFEKAGVNVSVVYGELPRPAIEKMRADHKSFVGADVDSLSFFAAGLSLVLHPHNPMAPTVHLNYRYFETSDPKDPINGEKNWWFGGGTDLTPSYLFPEDAKHFHQTIKDTCDRHDATYYPKFKAWCDKYFYLPHRGESRGIGGIFFDDLDASFLQSSSSSSSNPQETLFSFVSDALASFLPAYVPIVERRKDMPFTPQQKEWQQLRRGRYVEFNLVYDRGTSFGLRTPNARVESILMSLPRTASWVYMDPVSGTRTDSADGEEQAVDETTEKERELMDVLRHPRQWA</sequence>
<reference evidence="9" key="1">
    <citation type="journal article" date="2017" name="Genome Biol.">
        <title>Comparative genomics reveals high biological diversity and specific adaptations in the industrially and medically important fungal genus Aspergillus.</title>
        <authorList>
            <person name="de Vries R.P."/>
            <person name="Riley R."/>
            <person name="Wiebenga A."/>
            <person name="Aguilar-Osorio G."/>
            <person name="Amillis S."/>
            <person name="Uchima C.A."/>
            <person name="Anderluh G."/>
            <person name="Asadollahi M."/>
            <person name="Askin M."/>
            <person name="Barry K."/>
            <person name="Battaglia E."/>
            <person name="Bayram O."/>
            <person name="Benocci T."/>
            <person name="Braus-Stromeyer S.A."/>
            <person name="Caldana C."/>
            <person name="Canovas D."/>
            <person name="Cerqueira G.C."/>
            <person name="Chen F."/>
            <person name="Chen W."/>
            <person name="Choi C."/>
            <person name="Clum A."/>
            <person name="Dos Santos R.A."/>
            <person name="Damasio A.R."/>
            <person name="Diallinas G."/>
            <person name="Emri T."/>
            <person name="Fekete E."/>
            <person name="Flipphi M."/>
            <person name="Freyberg S."/>
            <person name="Gallo A."/>
            <person name="Gournas C."/>
            <person name="Habgood R."/>
            <person name="Hainaut M."/>
            <person name="Harispe M.L."/>
            <person name="Henrissat B."/>
            <person name="Hilden K.S."/>
            <person name="Hope R."/>
            <person name="Hossain A."/>
            <person name="Karabika E."/>
            <person name="Karaffa L."/>
            <person name="Karanyi Z."/>
            <person name="Krasevec N."/>
            <person name="Kuo A."/>
            <person name="Kusch H."/>
            <person name="LaButti K."/>
            <person name="Lagendijk E.L."/>
            <person name="Lapidus A."/>
            <person name="Levasseur A."/>
            <person name="Lindquist E."/>
            <person name="Lipzen A."/>
            <person name="Logrieco A.F."/>
            <person name="MacCabe A."/>
            <person name="Maekelae M.R."/>
            <person name="Malavazi I."/>
            <person name="Melin P."/>
            <person name="Meyer V."/>
            <person name="Mielnichuk N."/>
            <person name="Miskei M."/>
            <person name="Molnar A.P."/>
            <person name="Mule G."/>
            <person name="Ngan C.Y."/>
            <person name="Orejas M."/>
            <person name="Orosz E."/>
            <person name="Ouedraogo J.P."/>
            <person name="Overkamp K.M."/>
            <person name="Park H.-S."/>
            <person name="Perrone G."/>
            <person name="Piumi F."/>
            <person name="Punt P.J."/>
            <person name="Ram A.F."/>
            <person name="Ramon A."/>
            <person name="Rauscher S."/>
            <person name="Record E."/>
            <person name="Riano-Pachon D.M."/>
            <person name="Robert V."/>
            <person name="Roehrig J."/>
            <person name="Ruller R."/>
            <person name="Salamov A."/>
            <person name="Salih N.S."/>
            <person name="Samson R.A."/>
            <person name="Sandor E."/>
            <person name="Sanguinetti M."/>
            <person name="Schuetze T."/>
            <person name="Sepcic K."/>
            <person name="Shelest E."/>
            <person name="Sherlock G."/>
            <person name="Sophianopoulou V."/>
            <person name="Squina F.M."/>
            <person name="Sun H."/>
            <person name="Susca A."/>
            <person name="Todd R.B."/>
            <person name="Tsang A."/>
            <person name="Unkles S.E."/>
            <person name="van de Wiele N."/>
            <person name="van Rossen-Uffink D."/>
            <person name="Oliveira J.V."/>
            <person name="Vesth T.C."/>
            <person name="Visser J."/>
            <person name="Yu J.-H."/>
            <person name="Zhou M."/>
            <person name="Andersen M.R."/>
            <person name="Archer D.B."/>
            <person name="Baker S.E."/>
            <person name="Benoit I."/>
            <person name="Brakhage A.A."/>
            <person name="Braus G.H."/>
            <person name="Fischer R."/>
            <person name="Frisvad J.C."/>
            <person name="Goldman G.H."/>
            <person name="Houbraken J."/>
            <person name="Oakley B."/>
            <person name="Pocsi I."/>
            <person name="Scazzocchio C."/>
            <person name="Seiboth B."/>
            <person name="vanKuyk P.A."/>
            <person name="Wortman J."/>
            <person name="Dyer P.S."/>
            <person name="Grigoriev I.V."/>
        </authorList>
    </citation>
    <scope>NUCLEOTIDE SEQUENCE [LARGE SCALE GENOMIC DNA]</scope>
    <source>
        <strain evidence="9">CBS 506.65</strain>
    </source>
</reference>
<evidence type="ECO:0000256" key="5">
    <source>
        <dbReference type="ARBA" id="ARBA00023002"/>
    </source>
</evidence>
<accession>A0A1L9SAK2</accession>
<dbReference type="FunFam" id="3.40.1500.10:FF:000004">
    <property type="entry name" value="Coproporphyrinogen III oxidase, mitochondrial"/>
    <property type="match status" value="1"/>
</dbReference>
<dbReference type="InterPro" id="IPR036406">
    <property type="entry name" value="Coprogen_oxidase_aer_sf"/>
</dbReference>
<dbReference type="InterPro" id="IPR018375">
    <property type="entry name" value="Coprogen_oxidase_CS"/>
</dbReference>
<dbReference type="Gene3D" id="3.40.1500.10">
    <property type="entry name" value="Coproporphyrinogen III oxidase, aerobic"/>
    <property type="match status" value="1"/>
</dbReference>
<evidence type="ECO:0000256" key="4">
    <source>
        <dbReference type="ARBA" id="ARBA00012869"/>
    </source>
</evidence>
<dbReference type="PANTHER" id="PTHR10755:SF0">
    <property type="entry name" value="OXYGEN-DEPENDENT COPROPORPHYRINOGEN-III OXIDASE, MITOCHONDRIAL"/>
    <property type="match status" value="1"/>
</dbReference>
<evidence type="ECO:0000313" key="8">
    <source>
        <dbReference type="EMBL" id="OJJ44178.1"/>
    </source>
</evidence>